<dbReference type="InterPro" id="IPR001810">
    <property type="entry name" value="F-box_dom"/>
</dbReference>
<dbReference type="PANTHER" id="PTHR34098">
    <property type="entry name" value="F-BOX ONLY PROTEIN 47"/>
    <property type="match status" value="1"/>
</dbReference>
<dbReference type="InterPro" id="IPR036047">
    <property type="entry name" value="F-box-like_dom_sf"/>
</dbReference>
<evidence type="ECO:0000256" key="1">
    <source>
        <dbReference type="SAM" id="MobiDB-lite"/>
    </source>
</evidence>
<organism evidence="3 4">
    <name type="scientific">Staphylotrichum longicolle</name>
    <dbReference type="NCBI Taxonomy" id="669026"/>
    <lineage>
        <taxon>Eukaryota</taxon>
        <taxon>Fungi</taxon>
        <taxon>Dikarya</taxon>
        <taxon>Ascomycota</taxon>
        <taxon>Pezizomycotina</taxon>
        <taxon>Sordariomycetes</taxon>
        <taxon>Sordariomycetidae</taxon>
        <taxon>Sordariales</taxon>
        <taxon>Chaetomiaceae</taxon>
        <taxon>Staphylotrichum</taxon>
    </lineage>
</organism>
<dbReference type="EMBL" id="JAHCVI010000002">
    <property type="protein sequence ID" value="KAG7288533.1"/>
    <property type="molecule type" value="Genomic_DNA"/>
</dbReference>
<dbReference type="AlphaFoldDB" id="A0AAD4F0B2"/>
<proteinExistence type="predicted"/>
<reference evidence="3" key="1">
    <citation type="submission" date="2023-02" db="EMBL/GenBank/DDBJ databases">
        <authorList>
            <person name="Palmer J.M."/>
        </authorList>
    </citation>
    <scope>NUCLEOTIDE SEQUENCE</scope>
    <source>
        <strain evidence="3">FW57</strain>
    </source>
</reference>
<feature type="region of interest" description="Disordered" evidence="1">
    <location>
        <begin position="453"/>
        <end position="476"/>
    </location>
</feature>
<name>A0AAD4F0B2_9PEZI</name>
<comment type="caution">
    <text evidence="3">The sequence shown here is derived from an EMBL/GenBank/DDBJ whole genome shotgun (WGS) entry which is preliminary data.</text>
</comment>
<dbReference type="SUPFAM" id="SSF81383">
    <property type="entry name" value="F-box domain"/>
    <property type="match status" value="1"/>
</dbReference>
<feature type="domain" description="F-box" evidence="2">
    <location>
        <begin position="1"/>
        <end position="46"/>
    </location>
</feature>
<evidence type="ECO:0000313" key="3">
    <source>
        <dbReference type="EMBL" id="KAG7288533.1"/>
    </source>
</evidence>
<dbReference type="Proteomes" id="UP001197093">
    <property type="component" value="Unassembled WGS sequence"/>
</dbReference>
<dbReference type="InterPro" id="IPR038946">
    <property type="entry name" value="FBXO47"/>
</dbReference>
<accession>A0AAD4F0B2</accession>
<dbReference type="PANTHER" id="PTHR34098:SF1">
    <property type="entry name" value="F-BOX ONLY PROTEIN 47"/>
    <property type="match status" value="1"/>
</dbReference>
<protein>
    <recommendedName>
        <fullName evidence="2">F-box domain-containing protein</fullName>
    </recommendedName>
</protein>
<evidence type="ECO:0000259" key="2">
    <source>
        <dbReference type="PROSITE" id="PS50181"/>
    </source>
</evidence>
<gene>
    <name evidence="3" type="ORF">NEMBOFW57_004886</name>
</gene>
<keyword evidence="4" id="KW-1185">Reference proteome</keyword>
<sequence>MSLVGLPYELVAYVVGQLDLADVRSLTLSCKRFQFLLHETNITKSILESKAPYSAEAYEARATKDYAAGLRRLVKRRDAITTMSPYLVANVAFADEWLFENGVLCYLRGRELRILDLHHSWKHEIVVDTRRLVFEALKDSHARHKYKLKLLYYSDNIVSCTYTMLRHDQVASKHWLLVFNPLEGQLITARQLDSVSKLFVRNNDCFLYYGTASAPDHEGSGHWVISGFDLKARKPLSGRLEHPTAIGTDVGSTVCFEIFDGHLYCLSNQRSLDVEEVDWLSFYTCFRFPLGSQSIRVVEEPTGQPPWRRDHTEGPIDDRWTFLRMFKDEATGQIQAVESRKEWLSGRISGKRTYYTTPISFATKSGKGAERRLLGETDAHISAAKTQPGAAVRPRARDPHLVHPGDDSATLGITLSKCPVRSYNPACQTFIDLVDDSSSFDPAHQRFRIRGGTRRPWGLGERAGRGGLPAAQGPDDQDTLLQRIDDLYKSESGLFWPPEQDPSVADPALAALYGILNPSGFLGGPCGSSWNERSMLYALGGTKGGLKSLTFVSFDPSIYLAGTAAYPGDLALGGQPKPAANRPPRVGNGTGVHIPERYPTLQSNATHCSGGGVAPETLLGGGRSAKPPLWKTVEPAAYLEISRGYHFAR</sequence>
<dbReference type="PROSITE" id="PS50181">
    <property type="entry name" value="FBOX"/>
    <property type="match status" value="1"/>
</dbReference>
<evidence type="ECO:0000313" key="4">
    <source>
        <dbReference type="Proteomes" id="UP001197093"/>
    </source>
</evidence>